<proteinExistence type="predicted"/>
<feature type="compositionally biased region" description="Basic and acidic residues" evidence="1">
    <location>
        <begin position="620"/>
        <end position="630"/>
    </location>
</feature>
<evidence type="ECO:0000256" key="1">
    <source>
        <dbReference type="SAM" id="MobiDB-lite"/>
    </source>
</evidence>
<dbReference type="InterPro" id="IPR036397">
    <property type="entry name" value="RNaseH_sf"/>
</dbReference>
<keyword evidence="5" id="KW-1185">Reference proteome</keyword>
<feature type="region of interest" description="Disordered" evidence="1">
    <location>
        <begin position="326"/>
        <end position="347"/>
    </location>
</feature>
<comment type="caution">
    <text evidence="4">The sequence shown here is derived from an EMBL/GenBank/DDBJ whole genome shotgun (WGS) entry which is preliminary data.</text>
</comment>
<protein>
    <recommendedName>
        <fullName evidence="6">Integrase catalytic domain-containing protein</fullName>
    </recommendedName>
</protein>
<dbReference type="InterPro" id="IPR029472">
    <property type="entry name" value="Copia-like_N"/>
</dbReference>
<evidence type="ECO:0000259" key="3">
    <source>
        <dbReference type="Pfam" id="PF25597"/>
    </source>
</evidence>
<feature type="domain" description="Retroviral polymerase SH3-like" evidence="3">
    <location>
        <begin position="537"/>
        <end position="598"/>
    </location>
</feature>
<evidence type="ECO:0000313" key="5">
    <source>
        <dbReference type="Proteomes" id="UP001172457"/>
    </source>
</evidence>
<feature type="domain" description="Retrotransposon Copia-like N-terminal" evidence="2">
    <location>
        <begin position="25"/>
        <end position="72"/>
    </location>
</feature>
<reference evidence="4" key="1">
    <citation type="submission" date="2023-03" db="EMBL/GenBank/DDBJ databases">
        <title>Chromosome-scale reference genome and RAD-based genetic map of yellow starthistle (Centaurea solstitialis) reveal putative structural variation and QTLs associated with invader traits.</title>
        <authorList>
            <person name="Reatini B."/>
            <person name="Cang F.A."/>
            <person name="Jiang Q."/>
            <person name="Mckibben M.T.W."/>
            <person name="Barker M.S."/>
            <person name="Rieseberg L.H."/>
            <person name="Dlugosch K.M."/>
        </authorList>
    </citation>
    <scope>NUCLEOTIDE SEQUENCE</scope>
    <source>
        <strain evidence="4">CAN-66</strain>
        <tissue evidence="4">Leaf</tissue>
    </source>
</reference>
<evidence type="ECO:0000313" key="4">
    <source>
        <dbReference type="EMBL" id="KAJ9538720.1"/>
    </source>
</evidence>
<dbReference type="InterPro" id="IPR057670">
    <property type="entry name" value="SH3_retrovirus"/>
</dbReference>
<dbReference type="AlphaFoldDB" id="A0AA38SM67"/>
<sequence>MAGGEDTQNKIDNNIPDHNSPYYLHPSDYPRQMHVNDALSDKNYADWVQEMENFLFAKNKIGFIDGTIKKPEKASKDHMPWMRCDAMIKGWLTTAMEKEIRSSVKYASTASEIWSDLRERFGKESAPRAYELKNRDAPRRNLCLCLLHQTQCTCNACTCNIGKRLVEHQEKEKLYEFLMGLDREFAVIKTQILASSPTPALGTAYHLVAEDEHQRTIARPSIETAAFKTFVGAKLDGNSGQQKGRPYQKPLKREIETQHCTFCNKDGHIREGCFKRISYPDWWPGKGKTDKEKPRAACIESSPIPRLTIDQYKVFLRHFEEGTGLDNEESAPVANMTGRSNDEDDWVMDSGATERTTYRDDILVAIPNGDAIPVKGRGDYTLPGGTKIEGILYVPQFNCNLLSGLQTRNLIGVGDCRRGLYRMKIFEDERKAMSITVERWHKRLRHASEGKLTRVETTCHHTPQQNGVVERKHRHLLQTAHALRFEANLPKKFWGECILTAAYIINRLPSKTLANKTPYEVLYNQKPEYDHMRVFGCLTYYRSNETKGDKFEVRGRPGVFVGYPHGTKGYKIFDIEKGKIVVSRDTKFYEENFPFFTNYAQSREDLDDVLDVGPAKFVHEEDEKQCKENQQENEQPSSSQQP</sequence>
<name>A0AA38SM67_9ASTR</name>
<gene>
    <name evidence="4" type="ORF">OSB04_031453</name>
</gene>
<dbReference type="PANTHER" id="PTHR37610:SF98">
    <property type="entry name" value="TRANSCRIPTION FACTOR INTERACTOR AND REGULATOR CCHC(ZN) FAMILY"/>
    <property type="match status" value="1"/>
</dbReference>
<feature type="compositionally biased region" description="Low complexity" evidence="1">
    <location>
        <begin position="632"/>
        <end position="642"/>
    </location>
</feature>
<feature type="region of interest" description="Disordered" evidence="1">
    <location>
        <begin position="620"/>
        <end position="642"/>
    </location>
</feature>
<evidence type="ECO:0000259" key="2">
    <source>
        <dbReference type="Pfam" id="PF14244"/>
    </source>
</evidence>
<dbReference type="InterPro" id="IPR012337">
    <property type="entry name" value="RNaseH-like_sf"/>
</dbReference>
<dbReference type="GO" id="GO:0003676">
    <property type="term" value="F:nucleic acid binding"/>
    <property type="evidence" value="ECO:0007669"/>
    <property type="project" value="InterPro"/>
</dbReference>
<dbReference type="Proteomes" id="UP001172457">
    <property type="component" value="Chromosome 8"/>
</dbReference>
<dbReference type="Pfam" id="PF14244">
    <property type="entry name" value="Retrotran_gag_3"/>
    <property type="match status" value="1"/>
</dbReference>
<dbReference type="Pfam" id="PF25597">
    <property type="entry name" value="SH3_retrovirus"/>
    <property type="match status" value="1"/>
</dbReference>
<organism evidence="4 5">
    <name type="scientific">Centaurea solstitialis</name>
    <name type="common">yellow star-thistle</name>
    <dbReference type="NCBI Taxonomy" id="347529"/>
    <lineage>
        <taxon>Eukaryota</taxon>
        <taxon>Viridiplantae</taxon>
        <taxon>Streptophyta</taxon>
        <taxon>Embryophyta</taxon>
        <taxon>Tracheophyta</taxon>
        <taxon>Spermatophyta</taxon>
        <taxon>Magnoliopsida</taxon>
        <taxon>eudicotyledons</taxon>
        <taxon>Gunneridae</taxon>
        <taxon>Pentapetalae</taxon>
        <taxon>asterids</taxon>
        <taxon>campanulids</taxon>
        <taxon>Asterales</taxon>
        <taxon>Asteraceae</taxon>
        <taxon>Carduoideae</taxon>
        <taxon>Cardueae</taxon>
        <taxon>Centaureinae</taxon>
        <taxon>Centaurea</taxon>
    </lineage>
</organism>
<dbReference type="PANTHER" id="PTHR37610">
    <property type="entry name" value="CCHC-TYPE DOMAIN-CONTAINING PROTEIN"/>
    <property type="match status" value="1"/>
</dbReference>
<evidence type="ECO:0008006" key="6">
    <source>
        <dbReference type="Google" id="ProtNLM"/>
    </source>
</evidence>
<dbReference type="Gene3D" id="3.30.420.10">
    <property type="entry name" value="Ribonuclease H-like superfamily/Ribonuclease H"/>
    <property type="match status" value="1"/>
</dbReference>
<dbReference type="EMBL" id="JARYMX010000008">
    <property type="protein sequence ID" value="KAJ9538720.1"/>
    <property type="molecule type" value="Genomic_DNA"/>
</dbReference>
<dbReference type="SUPFAM" id="SSF53098">
    <property type="entry name" value="Ribonuclease H-like"/>
    <property type="match status" value="1"/>
</dbReference>
<accession>A0AA38SM67</accession>